<sequence length="492" mass="55371">MFYSIPNTPNQWNYLFNSPPVIVLAAKYRSLHSQKQDFEDEAEAVEGSDVEEQSVSSVEANGAGLSRTTSDLKKYAYDQAGTEGEQRECEEQPLKASRTAQSVGDSLRQVRACVRPVALLLVADRRRLEELGLGRTKSWKLRRTKNIKLDLNLYTEVKIFYRSNLTCTQSREHQSNQFCILESVRLECRPFSVLDNAPTSAVKCVSPGVCSRTVFISNVVHAFWIASKFERFGLLAKCDAPLSYSRVRVVFSHRFSVQFSNLGYLIKFGKHGIHVPSGMCFICEKSPDASLWYHQLHHYHHYHQEHHHLYHQQLHSLTISTITGTTTNISTTNNTTVTTITTVTATTTTSTAASSCTNTQLMANCILAHKPRYITNQSRKSYRNQTTLSVARLATPAATPIEAPKIIVLLNLSIHSAISISSPNRMAKVFRKFISLPNFPHRIDSISNEYCIGEIHSQKRLTTYHVLPCMHTAYVSELLPIIPSSRYLGKGS</sequence>
<organism evidence="1 2">
    <name type="scientific">Nesidiocoris tenuis</name>
    <dbReference type="NCBI Taxonomy" id="355587"/>
    <lineage>
        <taxon>Eukaryota</taxon>
        <taxon>Metazoa</taxon>
        <taxon>Ecdysozoa</taxon>
        <taxon>Arthropoda</taxon>
        <taxon>Hexapoda</taxon>
        <taxon>Insecta</taxon>
        <taxon>Pterygota</taxon>
        <taxon>Neoptera</taxon>
        <taxon>Paraneoptera</taxon>
        <taxon>Hemiptera</taxon>
        <taxon>Heteroptera</taxon>
        <taxon>Panheteroptera</taxon>
        <taxon>Cimicomorpha</taxon>
        <taxon>Miridae</taxon>
        <taxon>Dicyphina</taxon>
        <taxon>Nesidiocoris</taxon>
    </lineage>
</organism>
<evidence type="ECO:0000313" key="2">
    <source>
        <dbReference type="Proteomes" id="UP000479000"/>
    </source>
</evidence>
<protein>
    <submittedName>
        <fullName evidence="1">Uncharacterized protein</fullName>
    </submittedName>
</protein>
<reference evidence="1 2" key="1">
    <citation type="submission" date="2020-02" db="EMBL/GenBank/DDBJ databases">
        <authorList>
            <person name="Ferguson B K."/>
        </authorList>
    </citation>
    <scope>NUCLEOTIDE SEQUENCE [LARGE SCALE GENOMIC DNA]</scope>
</reference>
<accession>A0A6H5FXR5</accession>
<keyword evidence="2" id="KW-1185">Reference proteome</keyword>
<dbReference type="EMBL" id="CADCXU010001956">
    <property type="protein sequence ID" value="CAA9994346.1"/>
    <property type="molecule type" value="Genomic_DNA"/>
</dbReference>
<name>A0A6H5FXR5_9HEMI</name>
<evidence type="ECO:0000313" key="1">
    <source>
        <dbReference type="EMBL" id="CAA9994346.1"/>
    </source>
</evidence>
<dbReference type="Proteomes" id="UP000479000">
    <property type="component" value="Unassembled WGS sequence"/>
</dbReference>
<gene>
    <name evidence="1" type="ORF">NTEN_LOCUS1162</name>
</gene>
<proteinExistence type="predicted"/>
<dbReference type="AlphaFoldDB" id="A0A6H5FXR5"/>